<comment type="caution">
    <text evidence="1">The sequence shown here is derived from an EMBL/GenBank/DDBJ whole genome shotgun (WGS) entry which is preliminary data.</text>
</comment>
<reference evidence="1 2" key="1">
    <citation type="submission" date="2009-04" db="EMBL/GenBank/DDBJ databases">
        <authorList>
            <person name="Sebastian Y."/>
            <person name="Madupu R."/>
            <person name="Durkin A.S."/>
            <person name="Torralba M."/>
            <person name="Methe B."/>
            <person name="Sutton G.G."/>
            <person name="Strausberg R.L."/>
            <person name="Nelson K.E."/>
        </authorList>
    </citation>
    <scope>NUCLEOTIDE SEQUENCE [LARGE SCALE GENOMIC DNA]</scope>
    <source>
        <strain evidence="2">ATCC 35406 / BCRC 14492 / JCM 8526 / NCTC 13058 / HG 370</strain>
    </source>
</reference>
<name>C3JC99_POREA</name>
<protein>
    <submittedName>
        <fullName evidence="1">Uncharacterized protein</fullName>
    </submittedName>
</protein>
<dbReference type="Proteomes" id="UP000004295">
    <property type="component" value="Unassembled WGS sequence"/>
</dbReference>
<gene>
    <name evidence="1" type="ORF">POREN0001_1989</name>
</gene>
<dbReference type="AlphaFoldDB" id="C3JC99"/>
<sequence>MEMTTIATIELIIGCFRMNVQFLQFIYFFDWGVEYHSLASLSALENE</sequence>
<proteinExistence type="predicted"/>
<accession>C3JC99</accession>
<dbReference type="EMBL" id="ACNN01000031">
    <property type="protein sequence ID" value="EEN82172.1"/>
    <property type="molecule type" value="Genomic_DNA"/>
</dbReference>
<evidence type="ECO:0000313" key="2">
    <source>
        <dbReference type="Proteomes" id="UP000004295"/>
    </source>
</evidence>
<keyword evidence="2" id="KW-1185">Reference proteome</keyword>
<evidence type="ECO:0000313" key="1">
    <source>
        <dbReference type="EMBL" id="EEN82172.1"/>
    </source>
</evidence>
<organism evidence="1 2">
    <name type="scientific">Porphyromonas endodontalis (strain ATCC 35406 / DSM 24491 / JCM 8526 / CCUG 16442 / BCRC 14492 / NCTC 13058 / HG 370)</name>
    <name type="common">Bacteroides endodontalis</name>
    <dbReference type="NCBI Taxonomy" id="553175"/>
    <lineage>
        <taxon>Bacteria</taxon>
        <taxon>Pseudomonadati</taxon>
        <taxon>Bacteroidota</taxon>
        <taxon>Bacteroidia</taxon>
        <taxon>Bacteroidales</taxon>
        <taxon>Porphyromonadaceae</taxon>
        <taxon>Porphyromonas</taxon>
    </lineage>
</organism>